<gene>
    <name evidence="1" type="ORF">KHLLAP_LOCUS12649</name>
</gene>
<keyword evidence="2" id="KW-1185">Reference proteome</keyword>
<organism evidence="1 2">
    <name type="scientific">Anthostomella pinea</name>
    <dbReference type="NCBI Taxonomy" id="933095"/>
    <lineage>
        <taxon>Eukaryota</taxon>
        <taxon>Fungi</taxon>
        <taxon>Dikarya</taxon>
        <taxon>Ascomycota</taxon>
        <taxon>Pezizomycotina</taxon>
        <taxon>Sordariomycetes</taxon>
        <taxon>Xylariomycetidae</taxon>
        <taxon>Xylariales</taxon>
        <taxon>Xylariaceae</taxon>
        <taxon>Anthostomella</taxon>
    </lineage>
</organism>
<reference evidence="1" key="1">
    <citation type="submission" date="2023-10" db="EMBL/GenBank/DDBJ databases">
        <authorList>
            <person name="Hackl T."/>
        </authorList>
    </citation>
    <scope>NUCLEOTIDE SEQUENCE</scope>
</reference>
<name>A0AAI8VW64_9PEZI</name>
<protein>
    <submittedName>
        <fullName evidence="1">Uu.00g051960.m01.CDS01</fullName>
    </submittedName>
</protein>
<accession>A0AAI8VW64</accession>
<dbReference type="EMBL" id="CAUWAG010000019">
    <property type="protein sequence ID" value="CAJ2512181.1"/>
    <property type="molecule type" value="Genomic_DNA"/>
</dbReference>
<dbReference type="Proteomes" id="UP001295740">
    <property type="component" value="Unassembled WGS sequence"/>
</dbReference>
<comment type="caution">
    <text evidence="1">The sequence shown here is derived from an EMBL/GenBank/DDBJ whole genome shotgun (WGS) entry which is preliminary data.</text>
</comment>
<evidence type="ECO:0000313" key="2">
    <source>
        <dbReference type="Proteomes" id="UP001295740"/>
    </source>
</evidence>
<proteinExistence type="predicted"/>
<evidence type="ECO:0000313" key="1">
    <source>
        <dbReference type="EMBL" id="CAJ2512181.1"/>
    </source>
</evidence>
<sequence>MPFKGRAEETPKMLQRFYQNYKLFKREILDDVEKTTQYEWHCRSRRIFVLHSVAIAGTSIPANVRNVRAILAQKMYVEASQYAPEMDPWRGTHRVDSKWSEGYYRRLERLKRHPAMPRRDGDLFYDLIHEVGSEYGISSLTRHHFTTMSWLWAP</sequence>
<dbReference type="AlphaFoldDB" id="A0AAI8VW64"/>